<proteinExistence type="predicted"/>
<sequence length="241" mass="27470">MRNFLSRAEADEICDGLMERYHEGKGVPCVDIDGFVKDVLRCPVFYEAFAEKDLDKIGFCGDGISKLKIYREGKPVSVVFPRDTIVLERYLLRAEEQNRRRFTLAHEAGHVLTNRMGAGQTAHFHRPYDTGQVYAIEELKERLSIAEWQANTLAASLLMPRFLVKQELERHTERNCLPVYGERVFRTREKAILSEMAQAMGVSYTALVIRLDNLGVLSHHPLSEYFSKELGLGGDSDAFLQ</sequence>
<dbReference type="EMBL" id="QVME01000001">
    <property type="protein sequence ID" value="RGE70393.1"/>
    <property type="molecule type" value="Genomic_DNA"/>
</dbReference>
<evidence type="ECO:0000259" key="1">
    <source>
        <dbReference type="Pfam" id="PF06114"/>
    </source>
</evidence>
<evidence type="ECO:0000313" key="3">
    <source>
        <dbReference type="Proteomes" id="UP000260828"/>
    </source>
</evidence>
<dbReference type="PANTHER" id="PTHR43236:SF1">
    <property type="entry name" value="BLL7220 PROTEIN"/>
    <property type="match status" value="1"/>
</dbReference>
<organism evidence="2 3">
    <name type="scientific">Anaerotruncus colihominis</name>
    <dbReference type="NCBI Taxonomy" id="169435"/>
    <lineage>
        <taxon>Bacteria</taxon>
        <taxon>Bacillati</taxon>
        <taxon>Bacillota</taxon>
        <taxon>Clostridia</taxon>
        <taxon>Eubacteriales</taxon>
        <taxon>Oscillospiraceae</taxon>
        <taxon>Anaerotruncus</taxon>
    </lineage>
</organism>
<comment type="caution">
    <text evidence="2">The sequence shown here is derived from an EMBL/GenBank/DDBJ whole genome shotgun (WGS) entry which is preliminary data.</text>
</comment>
<dbReference type="Pfam" id="PF06114">
    <property type="entry name" value="Peptidase_M78"/>
    <property type="match status" value="1"/>
</dbReference>
<dbReference type="InterPro" id="IPR010359">
    <property type="entry name" value="IrrE_HExxH"/>
</dbReference>
<feature type="domain" description="IrrE N-terminal-like" evidence="1">
    <location>
        <begin position="96"/>
        <end position="211"/>
    </location>
</feature>
<accession>A0A3E3ITN5</accession>
<dbReference type="InterPro" id="IPR052345">
    <property type="entry name" value="Rad_response_metalloprotease"/>
</dbReference>
<reference evidence="2 3" key="1">
    <citation type="submission" date="2018-08" db="EMBL/GenBank/DDBJ databases">
        <title>A genome reference for cultivated species of the human gut microbiota.</title>
        <authorList>
            <person name="Zou Y."/>
            <person name="Xue W."/>
            <person name="Luo G."/>
        </authorList>
    </citation>
    <scope>NUCLEOTIDE SEQUENCE [LARGE SCALE GENOMIC DNA]</scope>
    <source>
        <strain evidence="2 3">TF05-12AC</strain>
    </source>
</reference>
<gene>
    <name evidence="2" type="ORF">DXC40_04930</name>
</gene>
<protein>
    <submittedName>
        <fullName evidence="2">ImmA/IrrE family metallo-endopeptidase</fullName>
    </submittedName>
</protein>
<dbReference type="RefSeq" id="WP_117546218.1">
    <property type="nucleotide sequence ID" value="NZ_QVME01000001.1"/>
</dbReference>
<dbReference type="Proteomes" id="UP000260828">
    <property type="component" value="Unassembled WGS sequence"/>
</dbReference>
<name>A0A3E3ITN5_9FIRM</name>
<evidence type="ECO:0000313" key="2">
    <source>
        <dbReference type="EMBL" id="RGE70393.1"/>
    </source>
</evidence>
<dbReference type="Gene3D" id="1.10.10.2910">
    <property type="match status" value="1"/>
</dbReference>
<dbReference type="PANTHER" id="PTHR43236">
    <property type="entry name" value="ANTITOXIN HIGA1"/>
    <property type="match status" value="1"/>
</dbReference>
<dbReference type="AlphaFoldDB" id="A0A3E3ITN5"/>